<organism evidence="2 3">
    <name type="scientific">Paraburkholderia phenoliruptrix</name>
    <dbReference type="NCBI Taxonomy" id="252970"/>
    <lineage>
        <taxon>Bacteria</taxon>
        <taxon>Pseudomonadati</taxon>
        <taxon>Pseudomonadota</taxon>
        <taxon>Betaproteobacteria</taxon>
        <taxon>Burkholderiales</taxon>
        <taxon>Burkholderiaceae</taxon>
        <taxon>Paraburkholderia</taxon>
    </lineage>
</organism>
<evidence type="ECO:0000313" key="2">
    <source>
        <dbReference type="EMBL" id="CAB4053004.1"/>
    </source>
</evidence>
<dbReference type="Proteomes" id="UP000494102">
    <property type="component" value="Unassembled WGS sequence"/>
</dbReference>
<name>A0A6J5KJZ9_9BURK</name>
<protein>
    <recommendedName>
        <fullName evidence="4">IS21 family transposase</fullName>
    </recommendedName>
</protein>
<reference evidence="2 3" key="1">
    <citation type="submission" date="2020-04" db="EMBL/GenBank/DDBJ databases">
        <authorList>
            <person name="De Canck E."/>
        </authorList>
    </citation>
    <scope>NUCLEOTIDE SEQUENCE [LARGE SCALE GENOMIC DNA]</scope>
    <source>
        <strain evidence="2 3">LMG 9964</strain>
    </source>
</reference>
<feature type="region of interest" description="Disordered" evidence="1">
    <location>
        <begin position="19"/>
        <end position="58"/>
    </location>
</feature>
<evidence type="ECO:0000313" key="3">
    <source>
        <dbReference type="Proteomes" id="UP000494102"/>
    </source>
</evidence>
<accession>A0A6J5KJZ9</accession>
<evidence type="ECO:0000256" key="1">
    <source>
        <dbReference type="SAM" id="MobiDB-lite"/>
    </source>
</evidence>
<sequence>MSGTRITDQQVRLYMNKRKHHPQEVAAAKAGISVRSARRIERDATLPSQKPRRSWRTRPDPFADVWDSEIVPLLRNAPHLMGITILRKLQEDHPERYPDSMRRTLERRIHQWRALEGPSQEIFFP</sequence>
<gene>
    <name evidence="2" type="ORF">LMG9964_06695</name>
</gene>
<evidence type="ECO:0008006" key="4">
    <source>
        <dbReference type="Google" id="ProtNLM"/>
    </source>
</evidence>
<dbReference type="EMBL" id="CADILN010000024">
    <property type="protein sequence ID" value="CAB4053004.1"/>
    <property type="molecule type" value="Genomic_DNA"/>
</dbReference>
<dbReference type="AlphaFoldDB" id="A0A6J5KJZ9"/>
<proteinExistence type="predicted"/>